<evidence type="ECO:0000313" key="5">
    <source>
        <dbReference type="EMBL" id="TYZ06940.1"/>
    </source>
</evidence>
<reference evidence="5 6" key="1">
    <citation type="submission" date="2019-08" db="EMBL/GenBank/DDBJ databases">
        <authorList>
            <person name="Seo M.-J."/>
        </authorList>
    </citation>
    <scope>NUCLEOTIDE SEQUENCE [LARGE SCALE GENOMIC DNA]</scope>
    <source>
        <strain evidence="5 6">KIGAM108</strain>
    </source>
</reference>
<proteinExistence type="predicted"/>
<sequence>MSFCPRPSSPKPHETCLPSCPGRGAAAAERLRLHVLSARAQRAPTHPAGRVQRRGPRQLSGQLHGPGRLRGHQPPGHYRHGLLPAHR</sequence>
<feature type="region of interest" description="Disordered" evidence="3">
    <location>
        <begin position="39"/>
        <end position="87"/>
    </location>
</feature>
<keyword evidence="2" id="KW-0560">Oxidoreductase</keyword>
<evidence type="ECO:0000313" key="6">
    <source>
        <dbReference type="Proteomes" id="UP000322791"/>
    </source>
</evidence>
<dbReference type="Pfam" id="PF00890">
    <property type="entry name" value="FAD_binding_2"/>
    <property type="match status" value="1"/>
</dbReference>
<gene>
    <name evidence="5" type="ORF">FY528_16570</name>
</gene>
<dbReference type="AlphaFoldDB" id="A0A5D6UV13"/>
<evidence type="ECO:0000259" key="4">
    <source>
        <dbReference type="Pfam" id="PF00890"/>
    </source>
</evidence>
<dbReference type="EMBL" id="VTHL01000020">
    <property type="protein sequence ID" value="TYZ06940.1"/>
    <property type="molecule type" value="Genomic_DNA"/>
</dbReference>
<organism evidence="5 6">
    <name type="scientific">Hymenobacter lutimineralis</name>
    <dbReference type="NCBI Taxonomy" id="2606448"/>
    <lineage>
        <taxon>Bacteria</taxon>
        <taxon>Pseudomonadati</taxon>
        <taxon>Bacteroidota</taxon>
        <taxon>Cytophagia</taxon>
        <taxon>Cytophagales</taxon>
        <taxon>Hymenobacteraceae</taxon>
        <taxon>Hymenobacter</taxon>
    </lineage>
</organism>
<accession>A0A5D6UV13</accession>
<keyword evidence="6" id="KW-1185">Reference proteome</keyword>
<comment type="caution">
    <text evidence="5">The sequence shown here is derived from an EMBL/GenBank/DDBJ whole genome shotgun (WGS) entry which is preliminary data.</text>
</comment>
<protein>
    <submittedName>
        <fullName evidence="5">FAD-binding protein</fullName>
    </submittedName>
</protein>
<dbReference type="GO" id="GO:0016491">
    <property type="term" value="F:oxidoreductase activity"/>
    <property type="evidence" value="ECO:0007669"/>
    <property type="project" value="UniProtKB-KW"/>
</dbReference>
<feature type="domain" description="FAD-dependent oxidoreductase 2 FAD-binding" evidence="4">
    <location>
        <begin position="7"/>
        <end position="67"/>
    </location>
</feature>
<feature type="compositionally biased region" description="Basic residues" evidence="3">
    <location>
        <begin position="67"/>
        <end position="87"/>
    </location>
</feature>
<evidence type="ECO:0000256" key="2">
    <source>
        <dbReference type="ARBA" id="ARBA00023002"/>
    </source>
</evidence>
<name>A0A5D6UV13_9BACT</name>
<dbReference type="InterPro" id="IPR003953">
    <property type="entry name" value="FAD-dep_OxRdtase_2_FAD-bd"/>
</dbReference>
<dbReference type="Proteomes" id="UP000322791">
    <property type="component" value="Unassembled WGS sequence"/>
</dbReference>
<evidence type="ECO:0000256" key="1">
    <source>
        <dbReference type="ARBA" id="ARBA00022630"/>
    </source>
</evidence>
<keyword evidence="1" id="KW-0285">Flavoprotein</keyword>
<evidence type="ECO:0000256" key="3">
    <source>
        <dbReference type="SAM" id="MobiDB-lite"/>
    </source>
</evidence>